<dbReference type="GO" id="GO:0016020">
    <property type="term" value="C:membrane"/>
    <property type="evidence" value="ECO:0007669"/>
    <property type="project" value="UniProtKB-SubCell"/>
</dbReference>
<evidence type="ECO:0000313" key="7">
    <source>
        <dbReference type="Proteomes" id="UP000054408"/>
    </source>
</evidence>
<sequence>MVEKHVIAFIVAGVCTVVATVLSAGHIFLHLTNFNQPETQRYIMRILLLVPIYAIDSWLSLYFHHWSLYLDTVRDVYEAYVIYNFFSLLITYLGGVSSASAVLARKPPLKHPLPLRWILQPMDVASPGFLHKCKLGALQFVLIKPAMAVVAVVCEATGNYHEGEILDYKAGYLYVTFINNVAVTTAMYALVVFYLSTKAELAPQQPMLKFLCIKAVVFFAFWQSIVIALLVKIDVIHDAGSWTSEDVATGLQDFLICVEMLVAAIFHRFAFTHAPYVIVSGAATHKTPLLASARSAMSVADVLTDTHQTIVSPLTAASVSAINKIPIPGRRRRGADGRIVSAL</sequence>
<gene>
    <name evidence="6" type="ORF">AMSG_11291</name>
</gene>
<feature type="transmembrane region" description="Helical" evidence="5">
    <location>
        <begin position="81"/>
        <end position="104"/>
    </location>
</feature>
<dbReference type="OrthoDB" id="5348404at2759"/>
<proteinExistence type="predicted"/>
<dbReference type="RefSeq" id="XP_013752774.1">
    <property type="nucleotide sequence ID" value="XM_013897320.1"/>
</dbReference>
<comment type="subcellular location">
    <subcellularLocation>
        <location evidence="1">Membrane</location>
        <topology evidence="1">Multi-pass membrane protein</topology>
    </subcellularLocation>
</comment>
<evidence type="ECO:0000256" key="4">
    <source>
        <dbReference type="ARBA" id="ARBA00023136"/>
    </source>
</evidence>
<feature type="transmembrane region" description="Helical" evidence="5">
    <location>
        <begin position="6"/>
        <end position="30"/>
    </location>
</feature>
<dbReference type="Pfam" id="PF03619">
    <property type="entry name" value="Solute_trans_a"/>
    <property type="match status" value="1"/>
</dbReference>
<feature type="transmembrane region" description="Helical" evidence="5">
    <location>
        <begin position="207"/>
        <end position="231"/>
    </location>
</feature>
<evidence type="ECO:0000256" key="2">
    <source>
        <dbReference type="ARBA" id="ARBA00022692"/>
    </source>
</evidence>
<keyword evidence="7" id="KW-1185">Reference proteome</keyword>
<evidence type="ECO:0000256" key="3">
    <source>
        <dbReference type="ARBA" id="ARBA00022989"/>
    </source>
</evidence>
<dbReference type="eggNOG" id="KOG2641">
    <property type="taxonomic scope" value="Eukaryota"/>
</dbReference>
<accession>A0A0L0DWF3</accession>
<feature type="transmembrane region" description="Helical" evidence="5">
    <location>
        <begin position="172"/>
        <end position="195"/>
    </location>
</feature>
<reference evidence="6 7" key="1">
    <citation type="submission" date="2010-05" db="EMBL/GenBank/DDBJ databases">
        <title>The Genome Sequence of Thecamonas trahens ATCC 50062.</title>
        <authorList>
            <consortium name="The Broad Institute Genome Sequencing Platform"/>
            <person name="Russ C."/>
            <person name="Cuomo C."/>
            <person name="Shea T."/>
            <person name="Young S.K."/>
            <person name="Zeng Q."/>
            <person name="Koehrsen M."/>
            <person name="Haas B."/>
            <person name="Borodovsky M."/>
            <person name="Guigo R."/>
            <person name="Alvarado L."/>
            <person name="Berlin A."/>
            <person name="Bochicchio J."/>
            <person name="Borenstein D."/>
            <person name="Chapman S."/>
            <person name="Chen Z."/>
            <person name="Freedman E."/>
            <person name="Gellesch M."/>
            <person name="Goldberg J."/>
            <person name="Griggs A."/>
            <person name="Gujja S."/>
            <person name="Heilman E."/>
            <person name="Heiman D."/>
            <person name="Hepburn T."/>
            <person name="Howarth C."/>
            <person name="Jen D."/>
            <person name="Larson L."/>
            <person name="Mehta T."/>
            <person name="Park D."/>
            <person name="Pearson M."/>
            <person name="Roberts A."/>
            <person name="Saif S."/>
            <person name="Shenoy N."/>
            <person name="Sisk P."/>
            <person name="Stolte C."/>
            <person name="Sykes S."/>
            <person name="Thomson T."/>
            <person name="Walk T."/>
            <person name="White J."/>
            <person name="Yandava C."/>
            <person name="Burger G."/>
            <person name="Gray M.W."/>
            <person name="Holland P.W.H."/>
            <person name="King N."/>
            <person name="Lang F.B.F."/>
            <person name="Roger A.J."/>
            <person name="Ruiz-Trillo I."/>
            <person name="Lander E."/>
            <person name="Nusbaum C."/>
        </authorList>
    </citation>
    <scope>NUCLEOTIDE SEQUENCE [LARGE SCALE GENOMIC DNA]</scope>
    <source>
        <strain evidence="6 7">ATCC 50062</strain>
    </source>
</reference>
<evidence type="ECO:0000256" key="5">
    <source>
        <dbReference type="SAM" id="Phobius"/>
    </source>
</evidence>
<feature type="transmembrane region" description="Helical" evidence="5">
    <location>
        <begin position="251"/>
        <end position="271"/>
    </location>
</feature>
<evidence type="ECO:0008006" key="8">
    <source>
        <dbReference type="Google" id="ProtNLM"/>
    </source>
</evidence>
<dbReference type="Proteomes" id="UP000054408">
    <property type="component" value="Unassembled WGS sequence"/>
</dbReference>
<dbReference type="STRING" id="461836.A0A0L0DWF3"/>
<dbReference type="SMART" id="SM01417">
    <property type="entry name" value="Solute_trans_a"/>
    <property type="match status" value="1"/>
</dbReference>
<organism evidence="6 7">
    <name type="scientific">Thecamonas trahens ATCC 50062</name>
    <dbReference type="NCBI Taxonomy" id="461836"/>
    <lineage>
        <taxon>Eukaryota</taxon>
        <taxon>Apusozoa</taxon>
        <taxon>Apusomonadida</taxon>
        <taxon>Apusomonadidae</taxon>
        <taxon>Thecamonas</taxon>
    </lineage>
</organism>
<evidence type="ECO:0000256" key="1">
    <source>
        <dbReference type="ARBA" id="ARBA00004141"/>
    </source>
</evidence>
<feature type="transmembrane region" description="Helical" evidence="5">
    <location>
        <begin position="42"/>
        <end position="61"/>
    </location>
</feature>
<dbReference type="OMA" id="IIKPIMA"/>
<dbReference type="InterPro" id="IPR005178">
    <property type="entry name" value="Ostalpha/TMEM184C"/>
</dbReference>
<dbReference type="GeneID" id="25569304"/>
<keyword evidence="3 5" id="KW-1133">Transmembrane helix</keyword>
<keyword evidence="2 5" id="KW-0812">Transmembrane</keyword>
<name>A0A0L0DWF3_THETB</name>
<dbReference type="PANTHER" id="PTHR23423">
    <property type="entry name" value="ORGANIC SOLUTE TRANSPORTER-RELATED"/>
    <property type="match status" value="1"/>
</dbReference>
<protein>
    <recommendedName>
        <fullName evidence="8">Transmembrane protein 184C</fullName>
    </recommendedName>
</protein>
<evidence type="ECO:0000313" key="6">
    <source>
        <dbReference type="EMBL" id="KNC55848.1"/>
    </source>
</evidence>
<dbReference type="EMBL" id="GL349507">
    <property type="protein sequence ID" value="KNC55848.1"/>
    <property type="molecule type" value="Genomic_DNA"/>
</dbReference>
<dbReference type="AlphaFoldDB" id="A0A0L0DWF3"/>
<keyword evidence="4 5" id="KW-0472">Membrane</keyword>